<sequence>MKEEIRKGKTNVEKLLEKPFTLKNTMPASKLREISQRKLKEMIDENEVMGLIIKDEMSITMMGMKEFEELRQYVENLEQLLDEALMVKELGENFFNTSKEQFIKLPENMSASEYREWRKGMRR</sequence>
<accession>A0A177KNM2</accession>
<gene>
    <name evidence="1" type="ORF">AWH48_20340</name>
</gene>
<evidence type="ECO:0000313" key="2">
    <source>
        <dbReference type="Proteomes" id="UP000077271"/>
    </source>
</evidence>
<name>A0A177KNM2_9BACI</name>
<dbReference type="OrthoDB" id="2990999at2"/>
<organism evidence="1 2">
    <name type="scientific">Domibacillus aminovorans</name>
    <dbReference type="NCBI Taxonomy" id="29332"/>
    <lineage>
        <taxon>Bacteria</taxon>
        <taxon>Bacillati</taxon>
        <taxon>Bacillota</taxon>
        <taxon>Bacilli</taxon>
        <taxon>Bacillales</taxon>
        <taxon>Bacillaceae</taxon>
        <taxon>Domibacillus</taxon>
    </lineage>
</organism>
<dbReference type="EMBL" id="LQWZ01000029">
    <property type="protein sequence ID" value="OAH55028.1"/>
    <property type="molecule type" value="Genomic_DNA"/>
</dbReference>
<protein>
    <submittedName>
        <fullName evidence="1">Uncharacterized protein</fullName>
    </submittedName>
</protein>
<comment type="caution">
    <text evidence="1">The sequence shown here is derived from an EMBL/GenBank/DDBJ whole genome shotgun (WGS) entry which is preliminary data.</text>
</comment>
<dbReference type="Proteomes" id="UP000077271">
    <property type="component" value="Unassembled WGS sequence"/>
</dbReference>
<dbReference type="AlphaFoldDB" id="A0A177KNM2"/>
<evidence type="ECO:0000313" key="1">
    <source>
        <dbReference type="EMBL" id="OAH55028.1"/>
    </source>
</evidence>
<dbReference type="RefSeq" id="WP_063975046.1">
    <property type="nucleotide sequence ID" value="NZ_LQWZ01000029.1"/>
</dbReference>
<proteinExistence type="predicted"/>
<reference evidence="1 2" key="1">
    <citation type="submission" date="2016-01" db="EMBL/GenBank/DDBJ databases">
        <title>Investigation of taxonomic status of Bacillus aminovorans.</title>
        <authorList>
            <person name="Verma A."/>
            <person name="Pal Y."/>
            <person name="Krishnamurthi S."/>
        </authorList>
    </citation>
    <scope>NUCLEOTIDE SEQUENCE [LARGE SCALE GENOMIC DNA]</scope>
    <source>
        <strain evidence="1 2">DSM 4337</strain>
    </source>
</reference>